<evidence type="ECO:0000256" key="10">
    <source>
        <dbReference type="SAM" id="Phobius"/>
    </source>
</evidence>
<proteinExistence type="predicted"/>
<keyword evidence="3 10" id="KW-0812">Transmembrane</keyword>
<sequence>MVSSQEVTSTLSYASTSSLQTFRYKLQEVLPVHLVERVLCPLSVTFIGVSNVTLLAHEACVVWRTRRVTPPKLLVLALASADTLATLIGFLPLWILSDTQFSDYNASAVVDTSPPASSELQQQATNTNSDLLFGESVTISAGEGNDANVLTSAGYSLCLFLLVTFWTMAQCIVVVMGVERVLALRAPFFYTAHCSCMAFLLVLAALTLVSGLMAGMHLFVHLREAALPQHSLLFAGFLEADSLALNGVLIAQGVLWTLVLLLCNWAVMHELRRMERRVTVMRVKDQSEYLKQLSLVHGSGREFSRLMMTINALFLSSSFPHLVSDQH</sequence>
<evidence type="ECO:0000313" key="11">
    <source>
        <dbReference type="EMBL" id="PVD37712.1"/>
    </source>
</evidence>
<dbReference type="GO" id="GO:0005886">
    <property type="term" value="C:plasma membrane"/>
    <property type="evidence" value="ECO:0007669"/>
    <property type="project" value="UniProtKB-SubCell"/>
</dbReference>
<evidence type="ECO:0000256" key="1">
    <source>
        <dbReference type="ARBA" id="ARBA00004651"/>
    </source>
</evidence>
<dbReference type="GO" id="GO:0004930">
    <property type="term" value="F:G protein-coupled receptor activity"/>
    <property type="evidence" value="ECO:0007669"/>
    <property type="project" value="UniProtKB-KW"/>
</dbReference>
<evidence type="ECO:0008006" key="13">
    <source>
        <dbReference type="Google" id="ProtNLM"/>
    </source>
</evidence>
<comment type="caution">
    <text evidence="11">The sequence shown here is derived from an EMBL/GenBank/DDBJ whole genome shotgun (WGS) entry which is preliminary data.</text>
</comment>
<dbReference type="AlphaFoldDB" id="A0A2T7PWB5"/>
<dbReference type="SUPFAM" id="SSF81321">
    <property type="entry name" value="Family A G protein-coupled receptor-like"/>
    <property type="match status" value="1"/>
</dbReference>
<dbReference type="OrthoDB" id="5959154at2759"/>
<dbReference type="Gene3D" id="1.20.1070.10">
    <property type="entry name" value="Rhodopsin 7-helix transmembrane proteins"/>
    <property type="match status" value="1"/>
</dbReference>
<dbReference type="GO" id="GO:0007189">
    <property type="term" value="P:adenylate cyclase-activating G protein-coupled receptor signaling pathway"/>
    <property type="evidence" value="ECO:0007669"/>
    <property type="project" value="TreeGrafter"/>
</dbReference>
<evidence type="ECO:0000256" key="4">
    <source>
        <dbReference type="ARBA" id="ARBA00022989"/>
    </source>
</evidence>
<keyword evidence="6 10" id="KW-0472">Membrane</keyword>
<keyword evidence="5" id="KW-0297">G-protein coupled receptor</keyword>
<feature type="transmembrane region" description="Helical" evidence="10">
    <location>
        <begin position="199"/>
        <end position="222"/>
    </location>
</feature>
<dbReference type="GO" id="GO:0007204">
    <property type="term" value="P:positive regulation of cytosolic calcium ion concentration"/>
    <property type="evidence" value="ECO:0007669"/>
    <property type="project" value="TreeGrafter"/>
</dbReference>
<evidence type="ECO:0000256" key="3">
    <source>
        <dbReference type="ARBA" id="ARBA00022692"/>
    </source>
</evidence>
<evidence type="ECO:0000256" key="5">
    <source>
        <dbReference type="ARBA" id="ARBA00023040"/>
    </source>
</evidence>
<keyword evidence="12" id="KW-1185">Reference proteome</keyword>
<evidence type="ECO:0000256" key="6">
    <source>
        <dbReference type="ARBA" id="ARBA00023136"/>
    </source>
</evidence>
<keyword evidence="7" id="KW-0675">Receptor</keyword>
<dbReference type="InterPro" id="IPR008365">
    <property type="entry name" value="Prostanoid_rcpt"/>
</dbReference>
<comment type="subcellular location">
    <subcellularLocation>
        <location evidence="1">Cell membrane</location>
        <topology evidence="1">Multi-pass membrane protein</topology>
    </subcellularLocation>
</comment>
<keyword evidence="9" id="KW-0807">Transducer</keyword>
<organism evidence="11 12">
    <name type="scientific">Pomacea canaliculata</name>
    <name type="common">Golden apple snail</name>
    <dbReference type="NCBI Taxonomy" id="400727"/>
    <lineage>
        <taxon>Eukaryota</taxon>
        <taxon>Metazoa</taxon>
        <taxon>Spiralia</taxon>
        <taxon>Lophotrochozoa</taxon>
        <taxon>Mollusca</taxon>
        <taxon>Gastropoda</taxon>
        <taxon>Caenogastropoda</taxon>
        <taxon>Architaenioglossa</taxon>
        <taxon>Ampullarioidea</taxon>
        <taxon>Ampullariidae</taxon>
        <taxon>Pomacea</taxon>
    </lineage>
</organism>
<accession>A0A2T7PWB5</accession>
<dbReference type="EMBL" id="PZQS01000001">
    <property type="protein sequence ID" value="PVD37712.1"/>
    <property type="molecule type" value="Genomic_DNA"/>
</dbReference>
<evidence type="ECO:0000313" key="12">
    <source>
        <dbReference type="Proteomes" id="UP000245119"/>
    </source>
</evidence>
<reference evidence="11 12" key="1">
    <citation type="submission" date="2018-04" db="EMBL/GenBank/DDBJ databases">
        <title>The genome of golden apple snail Pomacea canaliculata provides insight into stress tolerance and invasive adaptation.</title>
        <authorList>
            <person name="Liu C."/>
            <person name="Liu B."/>
            <person name="Ren Y."/>
            <person name="Zhang Y."/>
            <person name="Wang H."/>
            <person name="Li S."/>
            <person name="Jiang F."/>
            <person name="Yin L."/>
            <person name="Zhang G."/>
            <person name="Qian W."/>
            <person name="Fan W."/>
        </authorList>
    </citation>
    <scope>NUCLEOTIDE SEQUENCE [LARGE SCALE GENOMIC DNA]</scope>
    <source>
        <strain evidence="11">SZHN2017</strain>
        <tissue evidence="11">Muscle</tissue>
    </source>
</reference>
<evidence type="ECO:0000256" key="9">
    <source>
        <dbReference type="ARBA" id="ARBA00023224"/>
    </source>
</evidence>
<dbReference type="PANTHER" id="PTHR11866:SF16">
    <property type="entry name" value="PROSTAGLANDIN E2 RECEPTOR EP4 SUBTYPE-LIKE PROTEIN"/>
    <property type="match status" value="1"/>
</dbReference>
<evidence type="ECO:0000256" key="8">
    <source>
        <dbReference type="ARBA" id="ARBA00023180"/>
    </source>
</evidence>
<feature type="transmembrane region" description="Helical" evidence="10">
    <location>
        <begin position="73"/>
        <end position="95"/>
    </location>
</feature>
<keyword evidence="2" id="KW-1003">Cell membrane</keyword>
<keyword evidence="4 10" id="KW-1133">Transmembrane helix</keyword>
<dbReference type="Proteomes" id="UP000245119">
    <property type="component" value="Linkage Group LG1"/>
</dbReference>
<keyword evidence="8" id="KW-0325">Glycoprotein</keyword>
<gene>
    <name evidence="11" type="ORF">C0Q70_00313</name>
</gene>
<feature type="transmembrane region" description="Helical" evidence="10">
    <location>
        <begin position="242"/>
        <end position="267"/>
    </location>
</feature>
<dbReference type="PANTHER" id="PTHR11866">
    <property type="entry name" value="G-PROTEIN COUPLED RECEPTOR FAMILY 1 MEMBER"/>
    <property type="match status" value="1"/>
</dbReference>
<evidence type="ECO:0000256" key="2">
    <source>
        <dbReference type="ARBA" id="ARBA00022475"/>
    </source>
</evidence>
<feature type="transmembrane region" description="Helical" evidence="10">
    <location>
        <begin position="153"/>
        <end position="178"/>
    </location>
</feature>
<protein>
    <recommendedName>
        <fullName evidence="13">G-protein coupled receptors family 1 profile domain-containing protein</fullName>
    </recommendedName>
</protein>
<evidence type="ECO:0000256" key="7">
    <source>
        <dbReference type="ARBA" id="ARBA00023170"/>
    </source>
</evidence>
<name>A0A2T7PWB5_POMCA</name>